<proteinExistence type="predicted"/>
<name>A0A7J9D5M9_GOSGO</name>
<gene>
    <name evidence="2" type="ORF">Gogos_020038</name>
</gene>
<evidence type="ECO:0000256" key="1">
    <source>
        <dbReference type="SAM" id="SignalP"/>
    </source>
</evidence>
<feature type="signal peptide" evidence="1">
    <location>
        <begin position="1"/>
        <end position="21"/>
    </location>
</feature>
<dbReference type="EMBL" id="JABEZY010271792">
    <property type="protein sequence ID" value="MBA0755795.1"/>
    <property type="molecule type" value="Genomic_DNA"/>
</dbReference>
<organism evidence="2 3">
    <name type="scientific">Gossypium gossypioides</name>
    <name type="common">Mexican cotton</name>
    <name type="synonym">Selera gossypioides</name>
    <dbReference type="NCBI Taxonomy" id="34282"/>
    <lineage>
        <taxon>Eukaryota</taxon>
        <taxon>Viridiplantae</taxon>
        <taxon>Streptophyta</taxon>
        <taxon>Embryophyta</taxon>
        <taxon>Tracheophyta</taxon>
        <taxon>Spermatophyta</taxon>
        <taxon>Magnoliopsida</taxon>
        <taxon>eudicotyledons</taxon>
        <taxon>Gunneridae</taxon>
        <taxon>Pentapetalae</taxon>
        <taxon>rosids</taxon>
        <taxon>malvids</taxon>
        <taxon>Malvales</taxon>
        <taxon>Malvaceae</taxon>
        <taxon>Malvoideae</taxon>
        <taxon>Gossypium</taxon>
    </lineage>
</organism>
<accession>A0A7J9D5M9</accession>
<dbReference type="Proteomes" id="UP000593579">
    <property type="component" value="Unassembled WGS sequence"/>
</dbReference>
<feature type="chain" id="PRO_5029515305" evidence="1">
    <location>
        <begin position="22"/>
        <end position="162"/>
    </location>
</feature>
<keyword evidence="1" id="KW-0732">Signal</keyword>
<reference evidence="2 3" key="1">
    <citation type="journal article" date="2019" name="Genome Biol. Evol.">
        <title>Insights into the evolution of the New World diploid cottons (Gossypium, subgenus Houzingenia) based on genome sequencing.</title>
        <authorList>
            <person name="Grover C.E."/>
            <person name="Arick M.A. 2nd"/>
            <person name="Thrash A."/>
            <person name="Conover J.L."/>
            <person name="Sanders W.S."/>
            <person name="Peterson D.G."/>
            <person name="Frelichowski J.E."/>
            <person name="Scheffler J.A."/>
            <person name="Scheffler B.E."/>
            <person name="Wendel J.F."/>
        </authorList>
    </citation>
    <scope>NUCLEOTIDE SEQUENCE [LARGE SCALE GENOMIC DNA]</scope>
    <source>
        <strain evidence="2">5</strain>
        <tissue evidence="2">Leaf</tissue>
    </source>
</reference>
<dbReference type="OrthoDB" id="1002461at2759"/>
<protein>
    <submittedName>
        <fullName evidence="2">Uncharacterized protein</fullName>
    </submittedName>
</protein>
<evidence type="ECO:0000313" key="3">
    <source>
        <dbReference type="Proteomes" id="UP000593579"/>
    </source>
</evidence>
<comment type="caution">
    <text evidence="2">The sequence shown here is derived from an EMBL/GenBank/DDBJ whole genome shotgun (WGS) entry which is preliminary data.</text>
</comment>
<evidence type="ECO:0000313" key="2">
    <source>
        <dbReference type="EMBL" id="MBA0755795.1"/>
    </source>
</evidence>
<dbReference type="AlphaFoldDB" id="A0A7J9D5M9"/>
<sequence length="162" mass="18079">MLVFEMILLLIISWMMKIFTPHENIIKFSFDVVPCKAFTQKSKLRFFYNGMNSHAINYGGVSANGPLLDCTYNDAVRILERIAQNNYQYPVSRAAQVKTTQGVIELDTITALSAQVSSPTNMIKNMQGTSGVAPIQVAQQVDVPTFSCEICSDNHSYEDCPQ</sequence>
<keyword evidence="3" id="KW-1185">Reference proteome</keyword>